<dbReference type="Proteomes" id="UP001334248">
    <property type="component" value="Unassembled WGS sequence"/>
</dbReference>
<dbReference type="RefSeq" id="XP_064735357.1">
    <property type="nucleotide sequence ID" value="XM_064869860.1"/>
</dbReference>
<proteinExistence type="predicted"/>
<comment type="caution">
    <text evidence="2">The sequence shown here is derived from an EMBL/GenBank/DDBJ whole genome shotgun (WGS) entry which is preliminary data.</text>
</comment>
<feature type="region of interest" description="Disordered" evidence="1">
    <location>
        <begin position="289"/>
        <end position="340"/>
    </location>
</feature>
<feature type="region of interest" description="Disordered" evidence="1">
    <location>
        <begin position="791"/>
        <end position="900"/>
    </location>
</feature>
<feature type="region of interest" description="Disordered" evidence="1">
    <location>
        <begin position="22"/>
        <end position="42"/>
    </location>
</feature>
<dbReference type="GeneID" id="89994865"/>
<feature type="region of interest" description="Disordered" evidence="1">
    <location>
        <begin position="462"/>
        <end position="488"/>
    </location>
</feature>
<feature type="region of interest" description="Disordered" evidence="1">
    <location>
        <begin position="68"/>
        <end position="153"/>
    </location>
</feature>
<accession>A0ABR0S342</accession>
<dbReference type="EMBL" id="JAVHJV010000001">
    <property type="protein sequence ID" value="KAK5947267.1"/>
    <property type="molecule type" value="Genomic_DNA"/>
</dbReference>
<feature type="compositionally biased region" description="Polar residues" evidence="1">
    <location>
        <begin position="549"/>
        <end position="568"/>
    </location>
</feature>
<protein>
    <submittedName>
        <fullName evidence="2">Uncharacterized protein</fullName>
    </submittedName>
</protein>
<feature type="region of interest" description="Disordered" evidence="1">
    <location>
        <begin position="387"/>
        <end position="445"/>
    </location>
</feature>
<feature type="region of interest" description="Disordered" evidence="1">
    <location>
        <begin position="926"/>
        <end position="957"/>
    </location>
</feature>
<feature type="region of interest" description="Disordered" evidence="1">
    <location>
        <begin position="1079"/>
        <end position="1197"/>
    </location>
</feature>
<feature type="compositionally biased region" description="Polar residues" evidence="1">
    <location>
        <begin position="606"/>
        <end position="623"/>
    </location>
</feature>
<feature type="compositionally biased region" description="Pro residues" evidence="1">
    <location>
        <begin position="31"/>
        <end position="41"/>
    </location>
</feature>
<feature type="compositionally biased region" description="Basic and acidic residues" evidence="1">
    <location>
        <begin position="126"/>
        <end position="153"/>
    </location>
</feature>
<sequence>MSPFSRIMPHAFCCFYLPRQSDDSRHQSPIRPIPPTVPRKPAPYAMINVPHEPEMAEDVHAFRRLFTQSPACPHGSTPTQEEKPRSKRLEPRGSLDMNFNFSSGSPIPPPKKSTSIQKLGNHIKQKLSESRLSKSSSRAENREMKEEKDEKQTLDPISDANAILLGVSARSTGLSDLLRSRSGSAEAYDSDAKSIMTPVMLSSASTIKVSPEQAREAVEGQELRPDDSVSTFHPSPQSIEVARHRSLERKARSSPFPITPKRPTFTDAVQLMPDESASVALKRLSAGIADGTIKPPSENELRHLRTPDSQYTDGTFRPSAQMSADSSGSSDDIGASKTGIKRLNERVLEEKRLSGQTNGTTGHNSQLLNELDPALVEYLSRFSPKHSPELVRDVEPPQMSVKVMDDPKPTQATQRDSQDGSEPATSLEHSRADVTSMMSDEPSEPRSVHLYNMHISQRLASKSNATMLSPAGSGNVSRRSLEVPPPMPGVASATSLAAQYSTYIRAEHVRRPSDPQTRKLFEQPGQMLPPPRKHNTVFEAQGRRPSAQDDASSVYTTEGGPPSSSGKMSTLDGITMSPKSPYSLAVGGRAASSGVPDRRSNRKQHSASSSQDVPLRRLSTSVTDRPGQLEAASKVINRYVDGSCEDRNIGSQNPKLTSLANAPAGGMARRESILSAKTVSPASNNPQIDAEPNRRVSAGWLTAGQRTGWNYNFVNEATTTRPRQGSAVSTVAPDTIATPTRKFSANDAFGPGKGPSPLAESATDMWNRVYRDARKDNAGKDLLSTPTIEMDDLRRSSSTGTIRHRHRSIVSMQTPQTAIRRSHSAGPHARQALREEDSSPSGRLSKTLKRLSLRHLRSHRPQVTPASGPRKLQKRSSPELTKKVSKPSIASATRNAKVRSYRAGNTPPLKELLGIWGTFPSHDRAERNGPAGETDNVHASDFGPQEGTYEVRGDPYTPLQTRSSTGALSAMHSTLRRLSIRSKKMDRKKTKSMPFPVVSGDRVHKHAKAVLISRWKRLYRTKSSEWRGYMIAGGHRSSVSAGQPVEYPELETLSGEGLFAPAVWRANIVREMDGASSILTGTPDAVSEESSSVLEPQHATPTGPRRSGDRMNGRSRLGHGSAMPEPGTYQNIREDNARRSLTLGEPSTTKSGARQVVRSSSDGTYNPTPKHELGERPPAVTRNSRDIKLPGSFENDD</sequence>
<feature type="compositionally biased region" description="Low complexity" evidence="1">
    <location>
        <begin position="319"/>
        <end position="336"/>
    </location>
</feature>
<organism evidence="2 3">
    <name type="scientific">Knufia obscura</name>
    <dbReference type="NCBI Taxonomy" id="1635080"/>
    <lineage>
        <taxon>Eukaryota</taxon>
        <taxon>Fungi</taxon>
        <taxon>Dikarya</taxon>
        <taxon>Ascomycota</taxon>
        <taxon>Pezizomycotina</taxon>
        <taxon>Eurotiomycetes</taxon>
        <taxon>Chaetothyriomycetidae</taxon>
        <taxon>Chaetothyriales</taxon>
        <taxon>Trichomeriaceae</taxon>
        <taxon>Knufia</taxon>
    </lineage>
</organism>
<feature type="compositionally biased region" description="Basic and acidic residues" evidence="1">
    <location>
        <begin position="80"/>
        <end position="93"/>
    </location>
</feature>
<feature type="region of interest" description="Disordered" evidence="1">
    <location>
        <begin position="506"/>
        <end position="626"/>
    </location>
</feature>
<gene>
    <name evidence="2" type="ORF">PMZ80_001416</name>
</gene>
<evidence type="ECO:0000313" key="2">
    <source>
        <dbReference type="EMBL" id="KAK5947267.1"/>
    </source>
</evidence>
<feature type="compositionally biased region" description="Basic and acidic residues" evidence="1">
    <location>
        <begin position="506"/>
        <end position="521"/>
    </location>
</feature>
<evidence type="ECO:0000313" key="3">
    <source>
        <dbReference type="Proteomes" id="UP001334248"/>
    </source>
</evidence>
<feature type="compositionally biased region" description="Polar residues" evidence="1">
    <location>
        <begin position="1145"/>
        <end position="1167"/>
    </location>
</feature>
<feature type="compositionally biased region" description="Basic and acidic residues" evidence="1">
    <location>
        <begin position="297"/>
        <end position="306"/>
    </location>
</feature>
<feature type="compositionally biased region" description="Basic residues" evidence="1">
    <location>
        <begin position="846"/>
        <end position="860"/>
    </location>
</feature>
<keyword evidence="3" id="KW-1185">Reference proteome</keyword>
<feature type="compositionally biased region" description="Polar residues" evidence="1">
    <location>
        <begin position="810"/>
        <end position="819"/>
    </location>
</feature>
<name>A0ABR0S342_9EURO</name>
<reference evidence="2 3" key="1">
    <citation type="journal article" date="2023" name="Res Sq">
        <title>Genomic and morphological characterization of Knufia obscura isolated from the Mars 2020 spacecraft assembly facility.</title>
        <authorList>
            <person name="Chander A.M."/>
            <person name="Teixeira M.M."/>
            <person name="Singh N.K."/>
            <person name="Williams M.P."/>
            <person name="Parker C.W."/>
            <person name="Leo P."/>
            <person name="Stajich J.E."/>
            <person name="Torok T."/>
            <person name="Tighe S."/>
            <person name="Mason C.E."/>
            <person name="Venkateswaran K."/>
        </authorList>
    </citation>
    <scope>NUCLEOTIDE SEQUENCE [LARGE SCALE GENOMIC DNA]</scope>
    <source>
        <strain evidence="2 3">CCFEE 5817</strain>
    </source>
</reference>
<feature type="compositionally biased region" description="Polar residues" evidence="1">
    <location>
        <begin position="462"/>
        <end position="478"/>
    </location>
</feature>
<evidence type="ECO:0000256" key="1">
    <source>
        <dbReference type="SAM" id="MobiDB-lite"/>
    </source>
</evidence>